<sequence>MAARSRWSSSRLTSSRALSSSRSGSLSPSSFKSARVLARLALDAFKFSVAGGEIEQEGDYYVHLNSELGDRRYRRLCDDAGLALKEIHYCQEGLDIARVNQEQEILSQEQVTSIAPVKDLINHDYLILVIEAGEPSAEALYIKAHKLGGDKAGIHITHVPSSVIDAVLHEGVRCFTIDCDRGEKKRMQLEALLAILKKENPNYSLINANCWDYAKNTAKSLVRGCVEVNSISAAEKSRLQKEHDNLEAQLAFRHIHNTATSLIRRVASSRISTSSSVRDSARVLSSSRALELVLPLTSLASPDSDQELRSNSSVILESSRVLSSSRAVESFSHVSSPGGLAAPALSPREILDLSSPTILDSSRVLNSSEALDSSKPVELLAASTAPPPVVSSGKLWFQIFFLIFWLIIDWLGLRPWAIRVLGLRSTR</sequence>
<reference evidence="3" key="3">
    <citation type="submission" date="2020-12" db="UniProtKB">
        <authorList>
            <consortium name="EnsemblPlants"/>
        </authorList>
    </citation>
    <scope>IDENTIFICATION</scope>
</reference>
<dbReference type="eggNOG" id="ENOG502SWFU">
    <property type="taxonomic scope" value="Eukaryota"/>
</dbReference>
<evidence type="ECO:0000313" key="2">
    <source>
        <dbReference type="EMBL" id="PNR38085.1"/>
    </source>
</evidence>
<dbReference type="Gramene" id="Pp3c16_18850V3.2">
    <property type="protein sequence ID" value="Pp3c16_18850V3.2"/>
    <property type="gene ID" value="Pp3c16_18850"/>
</dbReference>
<protein>
    <submittedName>
        <fullName evidence="2 3">Uncharacterized protein</fullName>
    </submittedName>
</protein>
<dbReference type="Proteomes" id="UP000006727">
    <property type="component" value="Chromosome 16"/>
</dbReference>
<feature type="transmembrane region" description="Helical" evidence="1">
    <location>
        <begin position="395"/>
        <end position="417"/>
    </location>
</feature>
<keyword evidence="4" id="KW-1185">Reference proteome</keyword>
<dbReference type="AlphaFoldDB" id="A9SID7"/>
<evidence type="ECO:0000256" key="1">
    <source>
        <dbReference type="SAM" id="Phobius"/>
    </source>
</evidence>
<organism evidence="2">
    <name type="scientific">Physcomitrium patens</name>
    <name type="common">Spreading-leaved earth moss</name>
    <name type="synonym">Physcomitrella patens</name>
    <dbReference type="NCBI Taxonomy" id="3218"/>
    <lineage>
        <taxon>Eukaryota</taxon>
        <taxon>Viridiplantae</taxon>
        <taxon>Streptophyta</taxon>
        <taxon>Embryophyta</taxon>
        <taxon>Bryophyta</taxon>
        <taxon>Bryophytina</taxon>
        <taxon>Bryopsida</taxon>
        <taxon>Funariidae</taxon>
        <taxon>Funariales</taxon>
        <taxon>Funariaceae</taxon>
        <taxon>Physcomitrium</taxon>
    </lineage>
</organism>
<dbReference type="HOGENOM" id="CLU_643100_0_0_1"/>
<proteinExistence type="predicted"/>
<evidence type="ECO:0000313" key="3">
    <source>
        <dbReference type="EnsemblPlants" id="Pp3c16_18850V3.1"/>
    </source>
</evidence>
<dbReference type="EMBL" id="ABEU02000016">
    <property type="protein sequence ID" value="PNR38085.1"/>
    <property type="molecule type" value="Genomic_DNA"/>
</dbReference>
<reference evidence="2 4" key="2">
    <citation type="journal article" date="2018" name="Plant J.">
        <title>The Physcomitrella patens chromosome-scale assembly reveals moss genome structure and evolution.</title>
        <authorList>
            <person name="Lang D."/>
            <person name="Ullrich K.K."/>
            <person name="Murat F."/>
            <person name="Fuchs J."/>
            <person name="Jenkins J."/>
            <person name="Haas F.B."/>
            <person name="Piednoel M."/>
            <person name="Gundlach H."/>
            <person name="Van Bel M."/>
            <person name="Meyberg R."/>
            <person name="Vives C."/>
            <person name="Morata J."/>
            <person name="Symeonidi A."/>
            <person name="Hiss M."/>
            <person name="Muchero W."/>
            <person name="Kamisugi Y."/>
            <person name="Saleh O."/>
            <person name="Blanc G."/>
            <person name="Decker E.L."/>
            <person name="van Gessel N."/>
            <person name="Grimwood J."/>
            <person name="Hayes R.D."/>
            <person name="Graham S.W."/>
            <person name="Gunter L.E."/>
            <person name="McDaniel S.F."/>
            <person name="Hoernstein S.N.W."/>
            <person name="Larsson A."/>
            <person name="Li F.W."/>
            <person name="Perroud P.F."/>
            <person name="Phillips J."/>
            <person name="Ranjan P."/>
            <person name="Rokshar D.S."/>
            <person name="Rothfels C.J."/>
            <person name="Schneider L."/>
            <person name="Shu S."/>
            <person name="Stevenson D.W."/>
            <person name="Thummler F."/>
            <person name="Tillich M."/>
            <person name="Villarreal Aguilar J.C."/>
            <person name="Widiez T."/>
            <person name="Wong G.K."/>
            <person name="Wymore A."/>
            <person name="Zhang Y."/>
            <person name="Zimmer A.D."/>
            <person name="Quatrano R.S."/>
            <person name="Mayer K.F.X."/>
            <person name="Goodstein D."/>
            <person name="Casacuberta J.M."/>
            <person name="Vandepoele K."/>
            <person name="Reski R."/>
            <person name="Cuming A.C."/>
            <person name="Tuskan G.A."/>
            <person name="Maumus F."/>
            <person name="Salse J."/>
            <person name="Schmutz J."/>
            <person name="Rensing S.A."/>
        </authorList>
    </citation>
    <scope>NUCLEOTIDE SEQUENCE [LARGE SCALE GENOMIC DNA]</scope>
    <source>
        <strain evidence="3 4">cv. Gransden 2004</strain>
    </source>
</reference>
<accession>A9SID7</accession>
<evidence type="ECO:0000313" key="4">
    <source>
        <dbReference type="Proteomes" id="UP000006727"/>
    </source>
</evidence>
<dbReference type="PaxDb" id="3218-PP1S81_168V6.1"/>
<reference evidence="2 4" key="1">
    <citation type="journal article" date="2008" name="Science">
        <title>The Physcomitrella genome reveals evolutionary insights into the conquest of land by plants.</title>
        <authorList>
            <person name="Rensing S."/>
            <person name="Lang D."/>
            <person name="Zimmer A."/>
            <person name="Terry A."/>
            <person name="Salamov A."/>
            <person name="Shapiro H."/>
            <person name="Nishiyama T."/>
            <person name="Perroud P.-F."/>
            <person name="Lindquist E."/>
            <person name="Kamisugi Y."/>
            <person name="Tanahashi T."/>
            <person name="Sakakibara K."/>
            <person name="Fujita T."/>
            <person name="Oishi K."/>
            <person name="Shin-I T."/>
            <person name="Kuroki Y."/>
            <person name="Toyoda A."/>
            <person name="Suzuki Y."/>
            <person name="Hashimoto A."/>
            <person name="Yamaguchi K."/>
            <person name="Sugano A."/>
            <person name="Kohara Y."/>
            <person name="Fujiyama A."/>
            <person name="Anterola A."/>
            <person name="Aoki S."/>
            <person name="Ashton N."/>
            <person name="Barbazuk W.B."/>
            <person name="Barker E."/>
            <person name="Bennetzen J."/>
            <person name="Bezanilla M."/>
            <person name="Blankenship R."/>
            <person name="Cho S.H."/>
            <person name="Dutcher S."/>
            <person name="Estelle M."/>
            <person name="Fawcett J.A."/>
            <person name="Gundlach H."/>
            <person name="Hanada K."/>
            <person name="Heyl A."/>
            <person name="Hicks K.A."/>
            <person name="Hugh J."/>
            <person name="Lohr M."/>
            <person name="Mayer K."/>
            <person name="Melkozernov A."/>
            <person name="Murata T."/>
            <person name="Nelson D."/>
            <person name="Pils B."/>
            <person name="Prigge M."/>
            <person name="Reiss B."/>
            <person name="Renner T."/>
            <person name="Rombauts S."/>
            <person name="Rushton P."/>
            <person name="Sanderfoot A."/>
            <person name="Schween G."/>
            <person name="Shiu S.-H."/>
            <person name="Stueber K."/>
            <person name="Theodoulou F.L."/>
            <person name="Tu H."/>
            <person name="Van de Peer Y."/>
            <person name="Verrier P.J."/>
            <person name="Waters E."/>
            <person name="Wood A."/>
            <person name="Yang L."/>
            <person name="Cove D."/>
            <person name="Cuming A."/>
            <person name="Hasebe M."/>
            <person name="Lucas S."/>
            <person name="Mishler D.B."/>
            <person name="Reski R."/>
            <person name="Grigoriev I."/>
            <person name="Quatrano R.S."/>
            <person name="Boore J.L."/>
        </authorList>
    </citation>
    <scope>NUCLEOTIDE SEQUENCE [LARGE SCALE GENOMIC DNA]</scope>
    <source>
        <strain evidence="3 4">cv. Gransden 2004</strain>
    </source>
</reference>
<keyword evidence="1" id="KW-1133">Transmembrane helix</keyword>
<name>A9SID7_PHYPA</name>
<keyword evidence="1" id="KW-0812">Transmembrane</keyword>
<keyword evidence="1" id="KW-0472">Membrane</keyword>
<gene>
    <name evidence="2" type="ORF">PHYPA_021196</name>
</gene>
<dbReference type="Gramene" id="Pp3c16_18850V3.1">
    <property type="protein sequence ID" value="Pp3c16_18850V3.1"/>
    <property type="gene ID" value="Pp3c16_18850"/>
</dbReference>
<dbReference type="EnsemblPlants" id="Pp3c16_18850V3.2">
    <property type="protein sequence ID" value="Pp3c16_18850V3.2"/>
    <property type="gene ID" value="Pp3c16_18850"/>
</dbReference>
<dbReference type="InParanoid" id="A9SID7"/>
<dbReference type="EnsemblPlants" id="Pp3c16_18850V3.1">
    <property type="protein sequence ID" value="Pp3c16_18850V3.1"/>
    <property type="gene ID" value="Pp3c16_18850"/>
</dbReference>